<sequence length="1449" mass="155022">MEHSGPYRAVQITFSWAAAAAAAFRSQVRSGAAGPASEAWEVDLEEGSWKCRCPDLAEVDLEVGKEWRGRPLLNESGARGRGRTGSRRRAQTPQRKTRESSSSGQKPRSELFKERSPVKAKAAAKAKAEPHEPELTAKLMAQADLQVADPPETEAPVEAAEASELGAETREAEAPIHASPTPGSKGPAPTEANRPVPPPLSASTGAAPQEAAREDVPRTERLGSRLGRFGRPLRSSAPGALGKDGIPEPPEAPPEPPEAPPEETPEEAEPKPTMQSPRFGREEPGEVPEAKAAPQVKPQPVQMQATLEVQPKSLDTSAAVASPSAQPAMTVPAAQPKSPAVAKAPSQPTSQDASPAVAVPLAQPKSPAVAEAASQPAASPAVAVPLAQPKSPAVAEAASQPATSPAVALPLALPKSPAVAEAASQPATSPAVAVPLAQPKSPAVAEAASQPATSPAVALPLAQPKSPAVAEAASEPASQATSPAVAVPVAQPKSAAIVDAITRGAPSPVKATALRDTGVASKAAKVTFKDAPNATEEQCSTRSAAGTAKHAEQGGEPSLQGKTEADDPNEQSAVVVPVWNKELLGYLQCDGRALQPARTSFQQGDLRMLPASWAFTLPESGLDATAVGQWLEGRISWPLCWARIVDGIQRAGTSVRKRRAKPYECLDDGTPWIDDSDINSQARQALVDHMLLTAKPWNLGALAGGLATLPGTTSPLAAFLPCSAPISPEKAVADAFKWFHQGLPNEDASILLVGGHQPLVLSLAYRRLQLKAHPASSGNQRTLLDAAIKLEILRAASLKGGPSRLEELASPVLSELTDHDLLKLVEIQKSHGKASNSAAREAHLASGFDNEDKQDQLWIYLKSLHKLREELRLLQETEFLDRCRFILGLESLPVSNEMLTKAYRKRAKELHPDRQGDTSKEAFQALQDAYEKLCAYNAGVLPTDDNEEIKEQVNILQTAFPSKFPKDMRVEAQEALRSAQMALSMHQLCKPKKTRSLPSSVAKEAERGKKVHGKKRERQTSVKRKDKEGQDRQTGLEEAGSAGLRPPSETQSQAQSAPSEDYQEDLESESCGESDDSENCTSSRWGAVEVGPWRSSSIIGRTGLSLHCAGSVMEAGNNAKNVGGKMPSFAGKATPIFKMIHKELQEGMDGQTIADLLEQANRTQDELEAAVHLGNAARVLGMQSAIEASEYSDNTCHWEPQGDVTGNTLGYQAAEQAAYASLTGAAAVMAMYDGFEEIKRLSANLQRAVRIKSKHPWEVDEHDIEELIANEEKRVRKIDACAASDDVTQRIQLICEYNEDMLRWQKALRRVVSEVPGFLNPVSVVDKETLFSMIAEVLEVLSQRLLDIPSTAETREIEAVLAVIFVATAWHLIASPPSVEARLLRLAALVDVELLKFMLEEWIGTALNSLGERGLGLEQRLALQRRCDQALTDLKRFDQDKADKSGERA</sequence>
<accession>A0ABP0P0C4</accession>
<evidence type="ECO:0000313" key="3">
    <source>
        <dbReference type="EMBL" id="CAK9069246.1"/>
    </source>
</evidence>
<keyword evidence="4" id="KW-1185">Reference proteome</keyword>
<evidence type="ECO:0000259" key="2">
    <source>
        <dbReference type="PROSITE" id="PS50076"/>
    </source>
</evidence>
<gene>
    <name evidence="3" type="ORF">CCMP2556_LOCUS34040</name>
</gene>
<dbReference type="Gene3D" id="1.10.287.110">
    <property type="entry name" value="DnaJ domain"/>
    <property type="match status" value="1"/>
</dbReference>
<name>A0ABP0P0C4_9DINO</name>
<feature type="compositionally biased region" description="Basic and acidic residues" evidence="1">
    <location>
        <begin position="1018"/>
        <end position="1035"/>
    </location>
</feature>
<dbReference type="InterPro" id="IPR001623">
    <property type="entry name" value="DnaJ_domain"/>
</dbReference>
<dbReference type="CDD" id="cd06257">
    <property type="entry name" value="DnaJ"/>
    <property type="match status" value="1"/>
</dbReference>
<feature type="compositionally biased region" description="Polar residues" evidence="1">
    <location>
        <begin position="535"/>
        <end position="544"/>
    </location>
</feature>
<feature type="compositionally biased region" description="Pro residues" evidence="1">
    <location>
        <begin position="247"/>
        <end position="259"/>
    </location>
</feature>
<feature type="compositionally biased region" description="Low complexity" evidence="1">
    <location>
        <begin position="366"/>
        <end position="389"/>
    </location>
</feature>
<dbReference type="Proteomes" id="UP001642484">
    <property type="component" value="Unassembled WGS sequence"/>
</dbReference>
<feature type="compositionally biased region" description="Polar residues" evidence="1">
    <location>
        <begin position="1048"/>
        <end position="1058"/>
    </location>
</feature>
<feature type="compositionally biased region" description="Acidic residues" evidence="1">
    <location>
        <begin position="1061"/>
        <end position="1078"/>
    </location>
</feature>
<feature type="compositionally biased region" description="Basic and acidic residues" evidence="1">
    <location>
        <begin position="107"/>
        <end position="117"/>
    </location>
</feature>
<feature type="domain" description="J" evidence="2">
    <location>
        <begin position="882"/>
        <end position="938"/>
    </location>
</feature>
<dbReference type="SMART" id="SM00271">
    <property type="entry name" value="DnaJ"/>
    <property type="match status" value="1"/>
</dbReference>
<feature type="region of interest" description="Disordered" evidence="1">
    <location>
        <begin position="986"/>
        <end position="1083"/>
    </location>
</feature>
<feature type="compositionally biased region" description="Basic and acidic residues" evidence="1">
    <location>
        <begin position="126"/>
        <end position="135"/>
    </location>
</feature>
<protein>
    <recommendedName>
        <fullName evidence="2">J domain-containing protein</fullName>
    </recommendedName>
</protein>
<organism evidence="3 4">
    <name type="scientific">Durusdinium trenchii</name>
    <dbReference type="NCBI Taxonomy" id="1381693"/>
    <lineage>
        <taxon>Eukaryota</taxon>
        <taxon>Sar</taxon>
        <taxon>Alveolata</taxon>
        <taxon>Dinophyceae</taxon>
        <taxon>Suessiales</taxon>
        <taxon>Symbiodiniaceae</taxon>
        <taxon>Durusdinium</taxon>
    </lineage>
</organism>
<dbReference type="EMBL" id="CAXAMN010022428">
    <property type="protein sequence ID" value="CAK9069246.1"/>
    <property type="molecule type" value="Genomic_DNA"/>
</dbReference>
<reference evidence="3 4" key="1">
    <citation type="submission" date="2024-02" db="EMBL/GenBank/DDBJ databases">
        <authorList>
            <person name="Chen Y."/>
            <person name="Shah S."/>
            <person name="Dougan E. K."/>
            <person name="Thang M."/>
            <person name="Chan C."/>
        </authorList>
    </citation>
    <scope>NUCLEOTIDE SEQUENCE [LARGE SCALE GENOMIC DNA]</scope>
</reference>
<feature type="compositionally biased region" description="Low complexity" evidence="1">
    <location>
        <begin position="148"/>
        <end position="164"/>
    </location>
</feature>
<comment type="caution">
    <text evidence="3">The sequence shown here is derived from an EMBL/GenBank/DDBJ whole genome shotgun (WGS) entry which is preliminary data.</text>
</comment>
<feature type="compositionally biased region" description="Basic and acidic residues" evidence="1">
    <location>
        <begin position="211"/>
        <end position="223"/>
    </location>
</feature>
<evidence type="ECO:0000313" key="4">
    <source>
        <dbReference type="Proteomes" id="UP001642484"/>
    </source>
</evidence>
<dbReference type="SUPFAM" id="SSF46565">
    <property type="entry name" value="Chaperone J-domain"/>
    <property type="match status" value="1"/>
</dbReference>
<feature type="compositionally biased region" description="Basic residues" evidence="1">
    <location>
        <begin position="80"/>
        <end position="90"/>
    </location>
</feature>
<dbReference type="Pfam" id="PF00226">
    <property type="entry name" value="DnaJ"/>
    <property type="match status" value="1"/>
</dbReference>
<dbReference type="InterPro" id="IPR036869">
    <property type="entry name" value="J_dom_sf"/>
</dbReference>
<proteinExistence type="predicted"/>
<feature type="compositionally biased region" description="Low complexity" evidence="1">
    <location>
        <begin position="317"/>
        <end position="328"/>
    </location>
</feature>
<feature type="region of interest" description="Disordered" evidence="1">
    <location>
        <begin position="71"/>
        <end position="406"/>
    </location>
</feature>
<dbReference type="PROSITE" id="PS50076">
    <property type="entry name" value="DNAJ_2"/>
    <property type="match status" value="1"/>
</dbReference>
<evidence type="ECO:0000256" key="1">
    <source>
        <dbReference type="SAM" id="MobiDB-lite"/>
    </source>
</evidence>
<feature type="region of interest" description="Disordered" evidence="1">
    <location>
        <begin position="531"/>
        <end position="571"/>
    </location>
</feature>